<dbReference type="CDD" id="cd12797">
    <property type="entry name" value="M23_peptidase"/>
    <property type="match status" value="1"/>
</dbReference>
<feature type="region of interest" description="Disordered" evidence="3">
    <location>
        <begin position="261"/>
        <end position="287"/>
    </location>
</feature>
<comment type="caution">
    <text evidence="6">The sequence shown here is derived from an EMBL/GenBank/DDBJ whole genome shotgun (WGS) entry which is preliminary data.</text>
</comment>
<evidence type="ECO:0000256" key="2">
    <source>
        <dbReference type="SAM" id="Coils"/>
    </source>
</evidence>
<dbReference type="InterPro" id="IPR011055">
    <property type="entry name" value="Dup_hybrid_motif"/>
</dbReference>
<feature type="domain" description="Peptidoglycan hydrolase PcsB coiled-coil" evidence="5">
    <location>
        <begin position="105"/>
        <end position="179"/>
    </location>
</feature>
<name>A0ABQ3MYJ3_9BACI</name>
<evidence type="ECO:0000313" key="7">
    <source>
        <dbReference type="Proteomes" id="UP000637074"/>
    </source>
</evidence>
<dbReference type="InterPro" id="IPR057309">
    <property type="entry name" value="PcsB_CC"/>
</dbReference>
<evidence type="ECO:0000259" key="4">
    <source>
        <dbReference type="Pfam" id="PF01551"/>
    </source>
</evidence>
<evidence type="ECO:0000256" key="1">
    <source>
        <dbReference type="ARBA" id="ARBA00022729"/>
    </source>
</evidence>
<dbReference type="RefSeq" id="WP_191270396.1">
    <property type="nucleotide sequence ID" value="NZ_BNDS01000003.1"/>
</dbReference>
<dbReference type="EMBL" id="BNDS01000003">
    <property type="protein sequence ID" value="GHH97487.1"/>
    <property type="molecule type" value="Genomic_DNA"/>
</dbReference>
<feature type="compositionally biased region" description="Basic and acidic residues" evidence="3">
    <location>
        <begin position="261"/>
        <end position="272"/>
    </location>
</feature>
<feature type="coiled-coil region" evidence="2">
    <location>
        <begin position="35"/>
        <end position="129"/>
    </location>
</feature>
<accession>A0ABQ3MYJ3</accession>
<keyword evidence="7" id="KW-1185">Reference proteome</keyword>
<protein>
    <submittedName>
        <fullName evidence="6">Peptidase M24</fullName>
    </submittedName>
</protein>
<dbReference type="PANTHER" id="PTHR21666">
    <property type="entry name" value="PEPTIDASE-RELATED"/>
    <property type="match status" value="1"/>
</dbReference>
<gene>
    <name evidence="6" type="ORF">AM1BK_10300</name>
</gene>
<dbReference type="Gene3D" id="2.70.70.10">
    <property type="entry name" value="Glucose Permease (Domain IIA)"/>
    <property type="match status" value="1"/>
</dbReference>
<dbReference type="SUPFAM" id="SSF51261">
    <property type="entry name" value="Duplicated hybrid motif"/>
    <property type="match status" value="1"/>
</dbReference>
<dbReference type="Gene3D" id="6.10.250.3150">
    <property type="match status" value="1"/>
</dbReference>
<keyword evidence="2" id="KW-0175">Coiled coil</keyword>
<dbReference type="Pfam" id="PF01551">
    <property type="entry name" value="Peptidase_M23"/>
    <property type="match status" value="1"/>
</dbReference>
<proteinExistence type="predicted"/>
<sequence length="428" mass="46445">MKKTVLTLTVAATVGLGTMFGGSPEKIEAASSSKLNEIQNQRSGVKTNINKANEKISNLQKQQSAVNNDLERIDLAISDITDKISDKNTKIKETKTEINKLKGDIKVIKDRMEKRSELLKERARSYQENGGAVNYLDVLFGAQSFNDFIDRANAVATLVIADQEIFKQHEADKIELEKKEAKVKKDLAGLETMLADLKEMNQQLSAQRAEKNKLLAKLKKEESEAHEYVIGLQEKEGILAAQEAAIQRAIKAEEERQARAAAEAKKAAEARQKQSSGSSSGSSSAGAVSAAPAAPAVSGGSFTRPAAGVITSTYGARWGTFHWGVDIAQGGPVPIVAAADGEVYVSHYSSSYGNVVYILHNINGQMYTTVYAHMRTRMVGAGQHVSKGQQIGVMGNTGDSQGQHLHFELYKGRWQYHSAINPMGIVPL</sequence>
<dbReference type="InterPro" id="IPR016047">
    <property type="entry name" value="M23ase_b-sheet_dom"/>
</dbReference>
<dbReference type="Pfam" id="PF24568">
    <property type="entry name" value="CC_PcsB"/>
    <property type="match status" value="1"/>
</dbReference>
<organism evidence="6 7">
    <name type="scientific">Neobacillus kokaensis</name>
    <dbReference type="NCBI Taxonomy" id="2759023"/>
    <lineage>
        <taxon>Bacteria</taxon>
        <taxon>Bacillati</taxon>
        <taxon>Bacillota</taxon>
        <taxon>Bacilli</taxon>
        <taxon>Bacillales</taxon>
        <taxon>Bacillaceae</taxon>
        <taxon>Neobacillus</taxon>
    </lineage>
</organism>
<dbReference type="Proteomes" id="UP000637074">
    <property type="component" value="Unassembled WGS sequence"/>
</dbReference>
<feature type="compositionally biased region" description="Low complexity" evidence="3">
    <location>
        <begin position="273"/>
        <end position="287"/>
    </location>
</feature>
<evidence type="ECO:0000256" key="3">
    <source>
        <dbReference type="SAM" id="MobiDB-lite"/>
    </source>
</evidence>
<reference evidence="6 7" key="1">
    <citation type="journal article" date="2022" name="Int. J. Syst. Evol. Microbiol.">
        <title>Neobacillus kokaensis sp. nov., isolated from soil.</title>
        <authorList>
            <person name="Yuki K."/>
            <person name="Matsubara H."/>
            <person name="Yamaguchi S."/>
        </authorList>
    </citation>
    <scope>NUCLEOTIDE SEQUENCE [LARGE SCALE GENOMIC DNA]</scope>
    <source>
        <strain evidence="6 7">LOB 377</strain>
    </source>
</reference>
<dbReference type="InterPro" id="IPR050570">
    <property type="entry name" value="Cell_wall_metabolism_enzyme"/>
</dbReference>
<feature type="coiled-coil region" evidence="2">
    <location>
        <begin position="166"/>
        <end position="224"/>
    </location>
</feature>
<keyword evidence="1" id="KW-0732">Signal</keyword>
<feature type="domain" description="M23ase beta-sheet core" evidence="4">
    <location>
        <begin position="321"/>
        <end position="413"/>
    </location>
</feature>
<dbReference type="PANTHER" id="PTHR21666:SF270">
    <property type="entry name" value="MUREIN HYDROLASE ACTIVATOR ENVC"/>
    <property type="match status" value="1"/>
</dbReference>
<evidence type="ECO:0000313" key="6">
    <source>
        <dbReference type="EMBL" id="GHH97487.1"/>
    </source>
</evidence>
<evidence type="ECO:0000259" key="5">
    <source>
        <dbReference type="Pfam" id="PF24568"/>
    </source>
</evidence>